<dbReference type="STRING" id="342668.A0A1B8GJJ3"/>
<reference evidence="3" key="2">
    <citation type="journal article" date="2018" name="Nat. Commun.">
        <title>Extreme sensitivity to ultraviolet light in the fungal pathogen causing white-nose syndrome of bats.</title>
        <authorList>
            <person name="Palmer J.M."/>
            <person name="Drees K.P."/>
            <person name="Foster J.T."/>
            <person name="Lindner D.L."/>
        </authorList>
    </citation>
    <scope>NUCLEOTIDE SEQUENCE [LARGE SCALE GENOMIC DNA]</scope>
    <source>
        <strain evidence="3">UAMH 10579</strain>
    </source>
</reference>
<dbReference type="PANTHER" id="PTHR37535:SF3">
    <property type="entry name" value="FLUG DOMAIN-CONTAINING PROTEIN"/>
    <property type="match status" value="1"/>
</dbReference>
<keyword evidence="1" id="KW-1133">Transmembrane helix</keyword>
<dbReference type="GeneID" id="28840075"/>
<dbReference type="EMBL" id="KV460231">
    <property type="protein sequence ID" value="OBT95966.1"/>
    <property type="molecule type" value="Genomic_DNA"/>
</dbReference>
<organism evidence="2 3">
    <name type="scientific">Pseudogymnoascus verrucosus</name>
    <dbReference type="NCBI Taxonomy" id="342668"/>
    <lineage>
        <taxon>Eukaryota</taxon>
        <taxon>Fungi</taxon>
        <taxon>Dikarya</taxon>
        <taxon>Ascomycota</taxon>
        <taxon>Pezizomycotina</taxon>
        <taxon>Leotiomycetes</taxon>
        <taxon>Thelebolales</taxon>
        <taxon>Thelebolaceae</taxon>
        <taxon>Pseudogymnoascus</taxon>
    </lineage>
</organism>
<evidence type="ECO:0000313" key="3">
    <source>
        <dbReference type="Proteomes" id="UP000091956"/>
    </source>
</evidence>
<dbReference type="InterPro" id="IPR021842">
    <property type="entry name" value="DUF3435"/>
</dbReference>
<keyword evidence="1" id="KW-0812">Transmembrane</keyword>
<evidence type="ECO:0000313" key="2">
    <source>
        <dbReference type="EMBL" id="OBT95966.1"/>
    </source>
</evidence>
<proteinExistence type="predicted"/>
<sequence>MTLNLKHIKRSRGKSKKKKFTFYEGEDLSCCVVSFMLALALTNNAFKNKFKSLRDIYNLVVPLDANRITLKWDDEWAERPVFYDVKVTANGVYALTPKERRHIMGNSRDVYKRYYMLDFVDKDC</sequence>
<keyword evidence="1" id="KW-0472">Membrane</keyword>
<dbReference type="AlphaFoldDB" id="A0A1B8GJJ3"/>
<dbReference type="RefSeq" id="XP_018129699.1">
    <property type="nucleotide sequence ID" value="XM_018276129.1"/>
</dbReference>
<accession>A0A1B8GJJ3</accession>
<reference evidence="2 3" key="1">
    <citation type="submission" date="2016-03" db="EMBL/GenBank/DDBJ databases">
        <title>Comparative genomics of Pseudogymnoascus destructans, the fungus causing white-nose syndrome of bats.</title>
        <authorList>
            <person name="Palmer J.M."/>
            <person name="Drees K.P."/>
            <person name="Foster J.T."/>
            <person name="Lindner D.L."/>
        </authorList>
    </citation>
    <scope>NUCLEOTIDE SEQUENCE [LARGE SCALE GENOMIC DNA]</scope>
    <source>
        <strain evidence="2 3">UAMH 10579</strain>
    </source>
</reference>
<name>A0A1B8GJJ3_9PEZI</name>
<feature type="transmembrane region" description="Helical" evidence="1">
    <location>
        <begin position="20"/>
        <end position="41"/>
    </location>
</feature>
<dbReference type="PANTHER" id="PTHR37535">
    <property type="entry name" value="FLUG DOMAIN PROTEIN"/>
    <property type="match status" value="1"/>
</dbReference>
<gene>
    <name evidence="2" type="ORF">VE01_06689</name>
</gene>
<dbReference type="Pfam" id="PF11917">
    <property type="entry name" value="DUF3435"/>
    <property type="match status" value="1"/>
</dbReference>
<keyword evidence="3" id="KW-1185">Reference proteome</keyword>
<evidence type="ECO:0000256" key="1">
    <source>
        <dbReference type="SAM" id="Phobius"/>
    </source>
</evidence>
<dbReference type="Proteomes" id="UP000091956">
    <property type="component" value="Unassembled WGS sequence"/>
</dbReference>
<protein>
    <submittedName>
        <fullName evidence="2">Uncharacterized protein</fullName>
    </submittedName>
</protein>